<evidence type="ECO:0000313" key="8">
    <source>
        <dbReference type="Proteomes" id="UP000184391"/>
    </source>
</evidence>
<feature type="transmembrane region" description="Helical" evidence="5">
    <location>
        <begin position="91"/>
        <end position="111"/>
    </location>
</feature>
<dbReference type="STRING" id="198312.SAMN02745193_01651"/>
<proteinExistence type="predicted"/>
<dbReference type="EMBL" id="FRDF01000008">
    <property type="protein sequence ID" value="SHN57502.1"/>
    <property type="molecule type" value="Genomic_DNA"/>
</dbReference>
<gene>
    <name evidence="7" type="ORF">SAMN02745193_01651</name>
</gene>
<organism evidence="7 8">
    <name type="scientific">Erythrobacter sanguineus</name>
    <dbReference type="NCBI Taxonomy" id="198312"/>
    <lineage>
        <taxon>Bacteria</taxon>
        <taxon>Pseudomonadati</taxon>
        <taxon>Pseudomonadota</taxon>
        <taxon>Alphaproteobacteria</taxon>
        <taxon>Sphingomonadales</taxon>
        <taxon>Erythrobacteraceae</taxon>
        <taxon>Erythrobacter/Porphyrobacter group</taxon>
        <taxon>Erythrobacter</taxon>
    </lineage>
</organism>
<feature type="transmembrane region" description="Helical" evidence="5">
    <location>
        <begin position="66"/>
        <end position="84"/>
    </location>
</feature>
<keyword evidence="3 5" id="KW-1133">Transmembrane helix</keyword>
<feature type="transmembrane region" description="Helical" evidence="5">
    <location>
        <begin position="248"/>
        <end position="270"/>
    </location>
</feature>
<dbReference type="OrthoDB" id="5171662at2"/>
<protein>
    <submittedName>
        <fullName evidence="7">PAP2 superfamily protein</fullName>
    </submittedName>
</protein>
<evidence type="ECO:0000259" key="6">
    <source>
        <dbReference type="Pfam" id="PF14378"/>
    </source>
</evidence>
<feature type="transmembrane region" description="Helical" evidence="5">
    <location>
        <begin position="21"/>
        <end position="46"/>
    </location>
</feature>
<feature type="domain" description="Inositolphosphotransferase Aur1/Ipt1" evidence="6">
    <location>
        <begin position="158"/>
        <end position="316"/>
    </location>
</feature>
<feature type="transmembrane region" description="Helical" evidence="5">
    <location>
        <begin position="300"/>
        <end position="322"/>
    </location>
</feature>
<keyword evidence="8" id="KW-1185">Reference proteome</keyword>
<keyword evidence="4 5" id="KW-0472">Membrane</keyword>
<dbReference type="Pfam" id="PF14378">
    <property type="entry name" value="PAP2_3"/>
    <property type="match status" value="1"/>
</dbReference>
<feature type="transmembrane region" description="Helical" evidence="5">
    <location>
        <begin position="185"/>
        <end position="211"/>
    </location>
</feature>
<keyword evidence="2 5" id="KW-0812">Transmembrane</keyword>
<dbReference type="PANTHER" id="PTHR31310">
    <property type="match status" value="1"/>
</dbReference>
<dbReference type="Gene3D" id="1.20.144.10">
    <property type="entry name" value="Phosphatidic acid phosphatase type 2/haloperoxidase"/>
    <property type="match status" value="1"/>
</dbReference>
<evidence type="ECO:0000313" key="7">
    <source>
        <dbReference type="EMBL" id="SHN57502.1"/>
    </source>
</evidence>
<evidence type="ECO:0000256" key="4">
    <source>
        <dbReference type="ARBA" id="ARBA00023136"/>
    </source>
</evidence>
<accession>A0A1M7SGN4</accession>
<feature type="transmembrane region" description="Helical" evidence="5">
    <location>
        <begin position="277"/>
        <end position="294"/>
    </location>
</feature>
<dbReference type="AlphaFoldDB" id="A0A1M7SGN4"/>
<evidence type="ECO:0000256" key="2">
    <source>
        <dbReference type="ARBA" id="ARBA00022692"/>
    </source>
</evidence>
<name>A0A1M7SGN4_9SPHN</name>
<evidence type="ECO:0000256" key="3">
    <source>
        <dbReference type="ARBA" id="ARBA00022989"/>
    </source>
</evidence>
<dbReference type="Proteomes" id="UP000184391">
    <property type="component" value="Unassembled WGS sequence"/>
</dbReference>
<comment type="subcellular location">
    <subcellularLocation>
        <location evidence="1">Membrane</location>
        <topology evidence="1">Multi-pass membrane protein</topology>
    </subcellularLocation>
</comment>
<dbReference type="InterPro" id="IPR052185">
    <property type="entry name" value="IPC_Synthase-Related"/>
</dbReference>
<feature type="transmembrane region" description="Helical" evidence="5">
    <location>
        <begin position="157"/>
        <end position="173"/>
    </location>
</feature>
<dbReference type="RefSeq" id="WP_072674174.1">
    <property type="nucleotide sequence ID" value="NZ_FRDF01000008.1"/>
</dbReference>
<evidence type="ECO:0000256" key="1">
    <source>
        <dbReference type="ARBA" id="ARBA00004141"/>
    </source>
</evidence>
<evidence type="ECO:0000256" key="5">
    <source>
        <dbReference type="SAM" id="Phobius"/>
    </source>
</evidence>
<dbReference type="PANTHER" id="PTHR31310:SF7">
    <property type="entry name" value="PA-PHOSPHATASE RELATED-FAMILY PROTEIN DDB_G0268928"/>
    <property type="match status" value="1"/>
</dbReference>
<dbReference type="GO" id="GO:0016020">
    <property type="term" value="C:membrane"/>
    <property type="evidence" value="ECO:0007669"/>
    <property type="project" value="UniProtKB-SubCell"/>
</dbReference>
<sequence length="354" mass="39614">MDLQPLTKSKEAKPLIASPRVDLLFIAPFPELMLALGFLLTATLLAWGLNLDFLIPSGSALEFTGMSYAVPLSLICVLGLFLMMTKQTMLLVYYSTAGLAYGIILITHFNIKMWMSLINPALWDNFYWNTDQMVRPLIDVSFAVHNLIEIILPVGEHLYLFAFLAMFAGSIIVHSMQRLIVFRKVIFTAMLVHVLGALSYLVMPAVGPFLYEPGVNLLESARQEHMYNGYKALIAGGRPWIASHGSQFMFAAVAAMPSLHVASSAVFVYYAWKHARWLAVLYLPLFTFIIFAAVATRWHYWIDVVAGLALTALAIAVTEALFRPIEAYDTTRRDRRDAEADRAACDPMTSEHPL</sequence>
<dbReference type="InterPro" id="IPR026841">
    <property type="entry name" value="Aur1/Ipt1"/>
</dbReference>
<reference evidence="8" key="1">
    <citation type="submission" date="2016-12" db="EMBL/GenBank/DDBJ databases">
        <authorList>
            <person name="Varghese N."/>
            <person name="Submissions S."/>
        </authorList>
    </citation>
    <scope>NUCLEOTIDE SEQUENCE [LARGE SCALE GENOMIC DNA]</scope>
    <source>
        <strain evidence="8">DSM 11032</strain>
    </source>
</reference>